<dbReference type="EMBL" id="JAAGAB010000002">
    <property type="protein sequence ID" value="NDV01464.1"/>
    <property type="molecule type" value="Genomic_DNA"/>
</dbReference>
<keyword evidence="2 5" id="KW-0812">Transmembrane</keyword>
<keyword evidence="3 5" id="KW-1133">Transmembrane helix</keyword>
<evidence type="ECO:0000313" key="8">
    <source>
        <dbReference type="EMBL" id="NDV01464.1"/>
    </source>
</evidence>
<feature type="transmembrane region" description="Helical" evidence="5">
    <location>
        <begin position="206"/>
        <end position="232"/>
    </location>
</feature>
<evidence type="ECO:0000256" key="1">
    <source>
        <dbReference type="ARBA" id="ARBA00004370"/>
    </source>
</evidence>
<dbReference type="AlphaFoldDB" id="A0A6B2JYT9"/>
<feature type="signal peptide" evidence="6">
    <location>
        <begin position="1"/>
        <end position="27"/>
    </location>
</feature>
<feature type="transmembrane region" description="Helical" evidence="5">
    <location>
        <begin position="361"/>
        <end position="380"/>
    </location>
</feature>
<keyword evidence="4 5" id="KW-0472">Membrane</keyword>
<dbReference type="InterPro" id="IPR023408">
    <property type="entry name" value="MscS_beta-dom_sf"/>
</dbReference>
<dbReference type="Proteomes" id="UP000474757">
    <property type="component" value="Unassembled WGS sequence"/>
</dbReference>
<dbReference type="GO" id="GO:0008381">
    <property type="term" value="F:mechanosensitive monoatomic ion channel activity"/>
    <property type="evidence" value="ECO:0007669"/>
    <property type="project" value="UniProtKB-ARBA"/>
</dbReference>
<keyword evidence="6" id="KW-0732">Signal</keyword>
<evidence type="ECO:0000256" key="6">
    <source>
        <dbReference type="SAM" id="SignalP"/>
    </source>
</evidence>
<dbReference type="SUPFAM" id="SSF50182">
    <property type="entry name" value="Sm-like ribonucleoproteins"/>
    <property type="match status" value="1"/>
</dbReference>
<evidence type="ECO:0000256" key="5">
    <source>
        <dbReference type="SAM" id="Phobius"/>
    </source>
</evidence>
<dbReference type="Gene3D" id="1.10.287.1260">
    <property type="match status" value="1"/>
</dbReference>
<dbReference type="PANTHER" id="PTHR30566">
    <property type="entry name" value="YNAI-RELATED MECHANOSENSITIVE ION CHANNEL"/>
    <property type="match status" value="1"/>
</dbReference>
<evidence type="ECO:0000256" key="2">
    <source>
        <dbReference type="ARBA" id="ARBA00022692"/>
    </source>
</evidence>
<dbReference type="RefSeq" id="WP_163893425.1">
    <property type="nucleotide sequence ID" value="NZ_JAAFYS010000002.1"/>
</dbReference>
<feature type="domain" description="Mechanosensitive ion channel MscS" evidence="7">
    <location>
        <begin position="383"/>
        <end position="448"/>
    </location>
</feature>
<dbReference type="PANTHER" id="PTHR30566:SF25">
    <property type="entry name" value="INNER MEMBRANE PROTEIN"/>
    <property type="match status" value="1"/>
</dbReference>
<sequence length="554" mass="61138">MTALRHRLPLLLLAPLLWLALALALPAQESDLTVFEVDSFNSGMPEPADGVDRSTPQSTMESFFAFADDDDWAQAAQLLDLSEIPEDAQPQSGAQLAQMLRDILKRKVLLDWADLVDRPDAMLTRGQSDDPLVGVARRSILLDVLDLRDHPVELRLDRVQPPEGDPVWVVSRRSVRDLPGLHRLYGPTELELQLPESLRQETVAGLMVWELIGLPLVILAAALAGWAASRLLKLAARHTPGFVARGVIRAIRWPLIVFIVTWVISVTTQSFFVFSGQVELIIGPLTIIGYTVAALLFLLNGVDAILDRIAPLDGMQVNDAREGELRAYATRITTVRRVLIVIIVIVGFGVVLSQTELFRGFGLSILASAGALTLIFGFAARQVLGNILASLQITLNQSARIGDKILYNDQLCYVERINFTYVQLKIWTGERLVVPVSEFISEPFQNWVMGDVQMVRLIPLKFAHDADVGAMRDAFFEIIDDLDPDELQDRDAHKVMVTGHDVFGMEATFCLACANADTAWTLACTVRERLLARGTEMQQGGAHVFPDANPAEGA</sequence>
<dbReference type="Gene3D" id="2.30.30.60">
    <property type="match status" value="1"/>
</dbReference>
<dbReference type="InterPro" id="IPR006685">
    <property type="entry name" value="MscS_channel_2nd"/>
</dbReference>
<protein>
    <submittedName>
        <fullName evidence="8">Mechanosensitive ion channel</fullName>
    </submittedName>
</protein>
<dbReference type="Pfam" id="PF00924">
    <property type="entry name" value="MS_channel_2nd"/>
    <property type="match status" value="1"/>
</dbReference>
<feature type="transmembrane region" description="Helical" evidence="5">
    <location>
        <begin position="338"/>
        <end position="355"/>
    </location>
</feature>
<accession>A0A6B2JYT9</accession>
<dbReference type="InterPro" id="IPR010920">
    <property type="entry name" value="LSM_dom_sf"/>
</dbReference>
<evidence type="ECO:0000256" key="4">
    <source>
        <dbReference type="ARBA" id="ARBA00023136"/>
    </source>
</evidence>
<proteinExistence type="predicted"/>
<dbReference type="GO" id="GO:0016020">
    <property type="term" value="C:membrane"/>
    <property type="evidence" value="ECO:0007669"/>
    <property type="project" value="UniProtKB-SubCell"/>
</dbReference>
<feature type="transmembrane region" description="Helical" evidence="5">
    <location>
        <begin position="280"/>
        <end position="299"/>
    </location>
</feature>
<evidence type="ECO:0000256" key="3">
    <source>
        <dbReference type="ARBA" id="ARBA00022989"/>
    </source>
</evidence>
<organism evidence="8 9">
    <name type="scientific">Pseudoroseicyclus tamaricis</name>
    <dbReference type="NCBI Taxonomy" id="2705421"/>
    <lineage>
        <taxon>Bacteria</taxon>
        <taxon>Pseudomonadati</taxon>
        <taxon>Pseudomonadota</taxon>
        <taxon>Alphaproteobacteria</taxon>
        <taxon>Rhodobacterales</taxon>
        <taxon>Paracoccaceae</taxon>
        <taxon>Pseudoroseicyclus</taxon>
    </lineage>
</organism>
<evidence type="ECO:0000259" key="7">
    <source>
        <dbReference type="Pfam" id="PF00924"/>
    </source>
</evidence>
<feature type="transmembrane region" description="Helical" evidence="5">
    <location>
        <begin position="253"/>
        <end position="274"/>
    </location>
</feature>
<feature type="chain" id="PRO_5025435949" evidence="6">
    <location>
        <begin position="28"/>
        <end position="554"/>
    </location>
</feature>
<keyword evidence="9" id="KW-1185">Reference proteome</keyword>
<reference evidence="8 9" key="1">
    <citation type="submission" date="2020-02" db="EMBL/GenBank/DDBJ databases">
        <title>Pseudoroseicyclus tamarix, sp. nov., isolated from offshore sediment of a Tamarix chinensis forest.</title>
        <authorList>
            <person name="Gai Y."/>
        </authorList>
    </citation>
    <scope>NUCLEOTIDE SEQUENCE [LARGE SCALE GENOMIC DNA]</scope>
    <source>
        <strain evidence="8 9">CLL3-39</strain>
    </source>
</reference>
<comment type="subcellular location">
    <subcellularLocation>
        <location evidence="1">Membrane</location>
    </subcellularLocation>
</comment>
<evidence type="ECO:0000313" key="9">
    <source>
        <dbReference type="Proteomes" id="UP000474757"/>
    </source>
</evidence>
<gene>
    <name evidence="8" type="ORF">GZA08_10855</name>
</gene>
<name>A0A6B2JYT9_9RHOB</name>
<comment type="caution">
    <text evidence="8">The sequence shown here is derived from an EMBL/GenBank/DDBJ whole genome shotgun (WGS) entry which is preliminary data.</text>
</comment>